<feature type="domain" description="J" evidence="4">
    <location>
        <begin position="26"/>
        <end position="90"/>
    </location>
</feature>
<keyword evidence="1" id="KW-0143">Chaperone</keyword>
<dbReference type="PROSITE" id="PS50076">
    <property type="entry name" value="DNAJ_2"/>
    <property type="match status" value="1"/>
</dbReference>
<evidence type="ECO:0000259" key="4">
    <source>
        <dbReference type="PROSITE" id="PS50076"/>
    </source>
</evidence>
<dbReference type="Gene3D" id="3.40.30.10">
    <property type="entry name" value="Glutaredoxin"/>
    <property type="match status" value="1"/>
</dbReference>
<dbReference type="InterPro" id="IPR001623">
    <property type="entry name" value="DnaJ_domain"/>
</dbReference>
<keyword evidence="3" id="KW-0732">Signal</keyword>
<dbReference type="SUPFAM" id="SSF52833">
    <property type="entry name" value="Thioredoxin-like"/>
    <property type="match status" value="2"/>
</dbReference>
<sequence>MNARLTSWIILSVSLFVLVLEAKTIDPYKVLGVERNAGQREIQKAFHKLSLQYHPDKNKNKGAQEKFAEINNAYDILSDEEKRQNYDMYGDEKGSPGFDAGHPGDNGGYTYFTSGGPGPGHDQFNFRPDEWQSMGGQGGSKSFSFSFGGSRGQDSFGFGMDDIFSNFFGGGSTKGGGSRFGGFGGSTRSQSSPRSSPKSIRNINSQVFEKEIADRGMTWLLLSYTPTLKGNQHIESILEEVASSLQGALKVGSINCETELSFCKDLGIYPRRGPRVFVYSYIASEKGSLVEYNDDLAVKNLKSFCQEHLPRFSKRVHLNHFEFASSTTEKLPRVMLLSTKKDTPVIWRVLSGLYRKRFIFYDAEVHDVSDPTVRKLEVDALPAIVGWLSNGEKHVLKTGISVKDLKSAVDDLSALLDGFEKKNKKAGARKAQTNTAEKLIPLLTGSNFDAVCGESTPVCIIGAFRSSRAREKLESILSMVSQKSLSRRQKSAFGSRDSVSYTLLDATKQPAFLNAFDKAGFKSSDKLLVAYKPRKSKFAAFLGEMTEEEVERFISSVLNGDIQFKETRQKPTVK</sequence>
<feature type="signal peptide" evidence="3">
    <location>
        <begin position="1"/>
        <end position="22"/>
    </location>
</feature>
<dbReference type="FunFam" id="1.10.287.110:FF:000045">
    <property type="entry name" value="Molecular chaperone DnaJ"/>
    <property type="match status" value="1"/>
</dbReference>
<dbReference type="InterPro" id="IPR018253">
    <property type="entry name" value="DnaJ_domain_CS"/>
</dbReference>
<feature type="compositionally biased region" description="Low complexity" evidence="2">
    <location>
        <begin position="186"/>
        <end position="199"/>
    </location>
</feature>
<dbReference type="SUPFAM" id="SSF46565">
    <property type="entry name" value="Chaperone J-domain"/>
    <property type="match status" value="1"/>
</dbReference>
<protein>
    <recommendedName>
        <fullName evidence="4">J domain-containing protein</fullName>
    </recommendedName>
</protein>
<dbReference type="InterPro" id="IPR052842">
    <property type="entry name" value="ER_Co-chaperone"/>
</dbReference>
<dbReference type="PROSITE" id="PS00636">
    <property type="entry name" value="DNAJ_1"/>
    <property type="match status" value="1"/>
</dbReference>
<dbReference type="InterPro" id="IPR036869">
    <property type="entry name" value="J_dom_sf"/>
</dbReference>
<evidence type="ECO:0000256" key="1">
    <source>
        <dbReference type="ARBA" id="ARBA00023186"/>
    </source>
</evidence>
<evidence type="ECO:0000313" key="5">
    <source>
        <dbReference type="EMBL" id="KAE8099170.1"/>
    </source>
</evidence>
<dbReference type="SMART" id="SM00271">
    <property type="entry name" value="DnaJ"/>
    <property type="match status" value="1"/>
</dbReference>
<dbReference type="PANTHER" id="PTHR45184:SF1">
    <property type="entry name" value="DNAJ PROTEIN ERDJ3A"/>
    <property type="match status" value="1"/>
</dbReference>
<dbReference type="PANTHER" id="PTHR45184">
    <property type="entry name" value="DNAJ PROTEIN ERDJ3A"/>
    <property type="match status" value="1"/>
</dbReference>
<dbReference type="PRINTS" id="PR00625">
    <property type="entry name" value="JDOMAIN"/>
</dbReference>
<dbReference type="InterPro" id="IPR036249">
    <property type="entry name" value="Thioredoxin-like_sf"/>
</dbReference>
<dbReference type="OrthoDB" id="10250354at2759"/>
<keyword evidence="6" id="KW-1185">Reference proteome</keyword>
<dbReference type="CDD" id="cd06257">
    <property type="entry name" value="DnaJ"/>
    <property type="match status" value="1"/>
</dbReference>
<evidence type="ECO:0000256" key="2">
    <source>
        <dbReference type="SAM" id="MobiDB-lite"/>
    </source>
</evidence>
<name>A0A5N6RM00_9ROSI</name>
<feature type="chain" id="PRO_5024299978" description="J domain-containing protein" evidence="3">
    <location>
        <begin position="23"/>
        <end position="574"/>
    </location>
</feature>
<dbReference type="Proteomes" id="UP000327013">
    <property type="component" value="Chromosome 7"/>
</dbReference>
<dbReference type="EMBL" id="CM017327">
    <property type="protein sequence ID" value="KAE8099170.1"/>
    <property type="molecule type" value="Genomic_DNA"/>
</dbReference>
<feature type="region of interest" description="Disordered" evidence="2">
    <location>
        <begin position="178"/>
        <end position="201"/>
    </location>
</feature>
<dbReference type="Gene3D" id="1.10.287.110">
    <property type="entry name" value="DnaJ domain"/>
    <property type="match status" value="1"/>
</dbReference>
<evidence type="ECO:0000256" key="3">
    <source>
        <dbReference type="SAM" id="SignalP"/>
    </source>
</evidence>
<proteinExistence type="predicted"/>
<organism evidence="5 6">
    <name type="scientific">Carpinus fangiana</name>
    <dbReference type="NCBI Taxonomy" id="176857"/>
    <lineage>
        <taxon>Eukaryota</taxon>
        <taxon>Viridiplantae</taxon>
        <taxon>Streptophyta</taxon>
        <taxon>Embryophyta</taxon>
        <taxon>Tracheophyta</taxon>
        <taxon>Spermatophyta</taxon>
        <taxon>Magnoliopsida</taxon>
        <taxon>eudicotyledons</taxon>
        <taxon>Gunneridae</taxon>
        <taxon>Pentapetalae</taxon>
        <taxon>rosids</taxon>
        <taxon>fabids</taxon>
        <taxon>Fagales</taxon>
        <taxon>Betulaceae</taxon>
        <taxon>Carpinus</taxon>
    </lineage>
</organism>
<dbReference type="AlphaFoldDB" id="A0A5N6RM00"/>
<accession>A0A5N6RM00</accession>
<gene>
    <name evidence="5" type="ORF">FH972_017174</name>
</gene>
<evidence type="ECO:0000313" key="6">
    <source>
        <dbReference type="Proteomes" id="UP000327013"/>
    </source>
</evidence>
<reference evidence="5 6" key="1">
    <citation type="submission" date="2019-06" db="EMBL/GenBank/DDBJ databases">
        <title>A chromosomal-level reference genome of Carpinus fangiana (Coryloideae, Betulaceae).</title>
        <authorList>
            <person name="Yang X."/>
            <person name="Wang Z."/>
            <person name="Zhang L."/>
            <person name="Hao G."/>
            <person name="Liu J."/>
            <person name="Yang Y."/>
        </authorList>
    </citation>
    <scope>NUCLEOTIDE SEQUENCE [LARGE SCALE GENOMIC DNA]</scope>
    <source>
        <strain evidence="5">Cfa_2016G</strain>
        <tissue evidence="5">Leaf</tissue>
    </source>
</reference>
<dbReference type="Pfam" id="PF00226">
    <property type="entry name" value="DnaJ"/>
    <property type="match status" value="1"/>
</dbReference>